<feature type="region of interest" description="Disordered" evidence="1">
    <location>
        <begin position="14"/>
        <end position="35"/>
    </location>
</feature>
<comment type="caution">
    <text evidence="2">The sequence shown here is derived from an EMBL/GenBank/DDBJ whole genome shotgun (WGS) entry which is preliminary data.</text>
</comment>
<gene>
    <name evidence="2" type="ORF">LWI29_035620</name>
</gene>
<dbReference type="AlphaFoldDB" id="A0AA39VIY9"/>
<name>A0AA39VIY9_ACESA</name>
<proteinExistence type="predicted"/>
<accession>A0AA39VIY9</accession>
<sequence length="176" mass="20196">MQDNVHTRKIPKSVAIPSCPSHPVTSQPESSSSPSSFIGAAALRCRRLSESLPARRRATTFLDERCFLHPPRRTFVCYISSRRYMIQLGATTLMRIQYLEMMIAYLSFPSYYIDENLSAWTGMAAKFEVDPQLSRQTHIIEITKHVLRPSKLLQECQNDPVQPIETSLHQNIPQKY</sequence>
<dbReference type="Proteomes" id="UP001168877">
    <property type="component" value="Unassembled WGS sequence"/>
</dbReference>
<evidence type="ECO:0000313" key="2">
    <source>
        <dbReference type="EMBL" id="KAK0580048.1"/>
    </source>
</evidence>
<keyword evidence="3" id="KW-1185">Reference proteome</keyword>
<evidence type="ECO:0000256" key="1">
    <source>
        <dbReference type="SAM" id="MobiDB-lite"/>
    </source>
</evidence>
<protein>
    <submittedName>
        <fullName evidence="2">Uncharacterized protein</fullName>
    </submittedName>
</protein>
<evidence type="ECO:0000313" key="3">
    <source>
        <dbReference type="Proteomes" id="UP001168877"/>
    </source>
</evidence>
<reference evidence="2" key="1">
    <citation type="journal article" date="2022" name="Plant J.">
        <title>Strategies of tolerance reflected in two North American maple genomes.</title>
        <authorList>
            <person name="McEvoy S.L."/>
            <person name="Sezen U.U."/>
            <person name="Trouern-Trend A."/>
            <person name="McMahon S.M."/>
            <person name="Schaberg P.G."/>
            <person name="Yang J."/>
            <person name="Wegrzyn J.L."/>
            <person name="Swenson N.G."/>
        </authorList>
    </citation>
    <scope>NUCLEOTIDE SEQUENCE</scope>
    <source>
        <strain evidence="2">NS2018</strain>
    </source>
</reference>
<dbReference type="EMBL" id="JAUESC010000385">
    <property type="protein sequence ID" value="KAK0580048.1"/>
    <property type="molecule type" value="Genomic_DNA"/>
</dbReference>
<reference evidence="2" key="2">
    <citation type="submission" date="2023-06" db="EMBL/GenBank/DDBJ databases">
        <authorList>
            <person name="Swenson N.G."/>
            <person name="Wegrzyn J.L."/>
            <person name="Mcevoy S.L."/>
        </authorList>
    </citation>
    <scope>NUCLEOTIDE SEQUENCE</scope>
    <source>
        <strain evidence="2">NS2018</strain>
        <tissue evidence="2">Leaf</tissue>
    </source>
</reference>
<feature type="compositionally biased region" description="Low complexity" evidence="1">
    <location>
        <begin position="21"/>
        <end position="35"/>
    </location>
</feature>
<organism evidence="2 3">
    <name type="scientific">Acer saccharum</name>
    <name type="common">Sugar maple</name>
    <dbReference type="NCBI Taxonomy" id="4024"/>
    <lineage>
        <taxon>Eukaryota</taxon>
        <taxon>Viridiplantae</taxon>
        <taxon>Streptophyta</taxon>
        <taxon>Embryophyta</taxon>
        <taxon>Tracheophyta</taxon>
        <taxon>Spermatophyta</taxon>
        <taxon>Magnoliopsida</taxon>
        <taxon>eudicotyledons</taxon>
        <taxon>Gunneridae</taxon>
        <taxon>Pentapetalae</taxon>
        <taxon>rosids</taxon>
        <taxon>malvids</taxon>
        <taxon>Sapindales</taxon>
        <taxon>Sapindaceae</taxon>
        <taxon>Hippocastanoideae</taxon>
        <taxon>Acereae</taxon>
        <taxon>Acer</taxon>
    </lineage>
</organism>